<feature type="non-terminal residue" evidence="1">
    <location>
        <position position="1"/>
    </location>
</feature>
<comment type="caution">
    <text evidence="1">The sequence shown here is derived from an EMBL/GenBank/DDBJ whole genome shotgun (WGS) entry which is preliminary data.</text>
</comment>
<dbReference type="EMBL" id="LXQA010093415">
    <property type="protein sequence ID" value="MCI14691.1"/>
    <property type="molecule type" value="Genomic_DNA"/>
</dbReference>
<dbReference type="AlphaFoldDB" id="A0A392PRH6"/>
<evidence type="ECO:0000313" key="1">
    <source>
        <dbReference type="EMBL" id="MCI14691.1"/>
    </source>
</evidence>
<proteinExistence type="predicted"/>
<keyword evidence="2" id="KW-1185">Reference proteome</keyword>
<protein>
    <submittedName>
        <fullName evidence="1">Uncharacterized protein</fullName>
    </submittedName>
</protein>
<dbReference type="Proteomes" id="UP000265520">
    <property type="component" value="Unassembled WGS sequence"/>
</dbReference>
<name>A0A392PRH6_9FABA</name>
<reference evidence="1 2" key="1">
    <citation type="journal article" date="2018" name="Front. Plant Sci.">
        <title>Red Clover (Trifolium pratense) and Zigzag Clover (T. medium) - A Picture of Genomic Similarities and Differences.</title>
        <authorList>
            <person name="Dluhosova J."/>
            <person name="Istvanek J."/>
            <person name="Nedelnik J."/>
            <person name="Repkova J."/>
        </authorList>
    </citation>
    <scope>NUCLEOTIDE SEQUENCE [LARGE SCALE GENOMIC DNA]</scope>
    <source>
        <strain evidence="2">cv. 10/8</strain>
        <tissue evidence="1">Leaf</tissue>
    </source>
</reference>
<organism evidence="1 2">
    <name type="scientific">Trifolium medium</name>
    <dbReference type="NCBI Taxonomy" id="97028"/>
    <lineage>
        <taxon>Eukaryota</taxon>
        <taxon>Viridiplantae</taxon>
        <taxon>Streptophyta</taxon>
        <taxon>Embryophyta</taxon>
        <taxon>Tracheophyta</taxon>
        <taxon>Spermatophyta</taxon>
        <taxon>Magnoliopsida</taxon>
        <taxon>eudicotyledons</taxon>
        <taxon>Gunneridae</taxon>
        <taxon>Pentapetalae</taxon>
        <taxon>rosids</taxon>
        <taxon>fabids</taxon>
        <taxon>Fabales</taxon>
        <taxon>Fabaceae</taxon>
        <taxon>Papilionoideae</taxon>
        <taxon>50 kb inversion clade</taxon>
        <taxon>NPAAA clade</taxon>
        <taxon>Hologalegina</taxon>
        <taxon>IRL clade</taxon>
        <taxon>Trifolieae</taxon>
        <taxon>Trifolium</taxon>
    </lineage>
</organism>
<accession>A0A392PRH6</accession>
<sequence length="49" mass="5163">PRWFGGGIGGGIGRGPAFPGGLPLQSPKAHPWVLRLGKAKDHRISYEVA</sequence>
<evidence type="ECO:0000313" key="2">
    <source>
        <dbReference type="Proteomes" id="UP000265520"/>
    </source>
</evidence>